<proteinExistence type="predicted"/>
<gene>
    <name evidence="2" type="ORF">E5A74_08705</name>
</gene>
<name>A0A4S1WJ72_9SPHN</name>
<dbReference type="Proteomes" id="UP000309848">
    <property type="component" value="Unassembled WGS sequence"/>
</dbReference>
<protein>
    <recommendedName>
        <fullName evidence="4">Flagellar protein FliL</fullName>
    </recommendedName>
</protein>
<evidence type="ECO:0000313" key="3">
    <source>
        <dbReference type="Proteomes" id="UP000309848"/>
    </source>
</evidence>
<evidence type="ECO:0000313" key="2">
    <source>
        <dbReference type="EMBL" id="TGX43241.1"/>
    </source>
</evidence>
<reference evidence="2 3" key="1">
    <citation type="submission" date="2019-04" db="EMBL/GenBank/DDBJ databases">
        <title>Sphingomonas psychrotolerans sp. nov., isolated from soil in the Tianshan Mountains, Xinjiang, China.</title>
        <authorList>
            <person name="Luo Y."/>
            <person name="Sheng H."/>
        </authorList>
    </citation>
    <scope>NUCLEOTIDE SEQUENCE [LARGE SCALE GENOMIC DNA]</scope>
    <source>
        <strain evidence="2 3">KIS18-15</strain>
    </source>
</reference>
<comment type="caution">
    <text evidence="2">The sequence shown here is derived from an EMBL/GenBank/DDBJ whole genome shotgun (WGS) entry which is preliminary data.</text>
</comment>
<accession>A0A4S1WJ72</accession>
<dbReference type="EMBL" id="SRXU01000003">
    <property type="protein sequence ID" value="TGX43241.1"/>
    <property type="molecule type" value="Genomic_DNA"/>
</dbReference>
<evidence type="ECO:0000256" key="1">
    <source>
        <dbReference type="SAM" id="SignalP"/>
    </source>
</evidence>
<dbReference type="AlphaFoldDB" id="A0A4S1WJ72"/>
<evidence type="ECO:0008006" key="4">
    <source>
        <dbReference type="Google" id="ProtNLM"/>
    </source>
</evidence>
<feature type="signal peptide" evidence="1">
    <location>
        <begin position="1"/>
        <end position="25"/>
    </location>
</feature>
<organism evidence="2 3">
    <name type="scientific">Sphingomonas naasensis</name>
    <dbReference type="NCBI Taxonomy" id="1344951"/>
    <lineage>
        <taxon>Bacteria</taxon>
        <taxon>Pseudomonadati</taxon>
        <taxon>Pseudomonadota</taxon>
        <taxon>Alphaproteobacteria</taxon>
        <taxon>Sphingomonadales</taxon>
        <taxon>Sphingomonadaceae</taxon>
        <taxon>Sphingomonas</taxon>
    </lineage>
</organism>
<feature type="chain" id="PRO_5020257408" description="Flagellar protein FliL" evidence="1">
    <location>
        <begin position="26"/>
        <end position="139"/>
    </location>
</feature>
<sequence length="139" mass="13770">MRKSLAALALTTALVPFPGSGGAHASGGGGGGGGGAGLNLVPMTQVVVPIIEADRVSGNMRFTLVLETHDAAAAAAATATLPALRETTVAAALEFARLNASGLRAVDAERLDHDLSAAIKAADPGVSRVLLVEVAASYN</sequence>
<dbReference type="RefSeq" id="WP_135983893.1">
    <property type="nucleotide sequence ID" value="NZ_JAASQM010000002.1"/>
</dbReference>
<dbReference type="OrthoDB" id="7504863at2"/>
<keyword evidence="3" id="KW-1185">Reference proteome</keyword>
<keyword evidence="1" id="KW-0732">Signal</keyword>